<dbReference type="PANTHER" id="PTHR24015:SF1993">
    <property type="entry name" value="PENTATRICOPEPTIDE REPEAT-CONTAINING PROTEIN"/>
    <property type="match status" value="1"/>
</dbReference>
<dbReference type="InterPro" id="IPR002885">
    <property type="entry name" value="PPR_rpt"/>
</dbReference>
<evidence type="ECO:0008006" key="5">
    <source>
        <dbReference type="Google" id="ProtNLM"/>
    </source>
</evidence>
<feature type="repeat" description="PPR" evidence="2">
    <location>
        <begin position="117"/>
        <end position="151"/>
    </location>
</feature>
<feature type="repeat" description="PPR" evidence="2">
    <location>
        <begin position="391"/>
        <end position="421"/>
    </location>
</feature>
<evidence type="ECO:0000313" key="4">
    <source>
        <dbReference type="Proteomes" id="UP001318860"/>
    </source>
</evidence>
<evidence type="ECO:0000313" key="3">
    <source>
        <dbReference type="EMBL" id="KAK6118429.1"/>
    </source>
</evidence>
<evidence type="ECO:0000256" key="1">
    <source>
        <dbReference type="ARBA" id="ARBA00022737"/>
    </source>
</evidence>
<dbReference type="InterPro" id="IPR011990">
    <property type="entry name" value="TPR-like_helical_dom_sf"/>
</dbReference>
<dbReference type="InterPro" id="IPR046960">
    <property type="entry name" value="PPR_At4g14850-like_plant"/>
</dbReference>
<proteinExistence type="predicted"/>
<keyword evidence="4" id="KW-1185">Reference proteome</keyword>
<protein>
    <recommendedName>
        <fullName evidence="5">Pentatricopeptide repeat-containing protein</fullName>
    </recommendedName>
</protein>
<dbReference type="Pfam" id="PF01535">
    <property type="entry name" value="PPR"/>
    <property type="match status" value="3"/>
</dbReference>
<dbReference type="PROSITE" id="PS51375">
    <property type="entry name" value="PPR"/>
    <property type="match status" value="5"/>
</dbReference>
<organism evidence="3 4">
    <name type="scientific">Rehmannia glutinosa</name>
    <name type="common">Chinese foxglove</name>
    <dbReference type="NCBI Taxonomy" id="99300"/>
    <lineage>
        <taxon>Eukaryota</taxon>
        <taxon>Viridiplantae</taxon>
        <taxon>Streptophyta</taxon>
        <taxon>Embryophyta</taxon>
        <taxon>Tracheophyta</taxon>
        <taxon>Spermatophyta</taxon>
        <taxon>Magnoliopsida</taxon>
        <taxon>eudicotyledons</taxon>
        <taxon>Gunneridae</taxon>
        <taxon>Pentapetalae</taxon>
        <taxon>asterids</taxon>
        <taxon>lamiids</taxon>
        <taxon>Lamiales</taxon>
        <taxon>Orobanchaceae</taxon>
        <taxon>Rehmannieae</taxon>
        <taxon>Rehmannia</taxon>
    </lineage>
</organism>
<comment type="caution">
    <text evidence="3">The sequence shown here is derived from an EMBL/GenBank/DDBJ whole genome shotgun (WGS) entry which is preliminary data.</text>
</comment>
<gene>
    <name evidence="3" type="ORF">DH2020_047846</name>
</gene>
<feature type="repeat" description="PPR" evidence="2">
    <location>
        <begin position="220"/>
        <end position="254"/>
    </location>
</feature>
<sequence length="482" mass="53362">MVSSQLAIQIFNRFSVAAWNSSIRQAVNRGDARKALLLFRQMKLECDEPPNNLTFPFIAKACAKLSNLKFSRAIHARVVQTPYSSDIYVQTALVDMYVKCSHLEDAHQLFDEMSVRDIASWNAIILGFAQMGFFDRVSLLFNRMRVDGVMPDAVTVMGLTQLVSGMKDGILLGSVHCFGLKCGFGEDVSVANTWIAGYAKCSDLCSAEIVFSGIALDCLSVVSWNAVIAGFAYFQESVKAMGVYRQMLRGGYRPDLSTILNLLSSFAQSNFLYYGMVIHSHGVKIGCDGDITLLNTLVSMYSKCGDIRSARYIFDCMNERSCVTWTVMIGGYSEKGDLDEALTLFHNMEASGEKPDLVTVIHMIAACGKIGALEVGKWFDNYTVLKGLKSNLMVCNALLDMYAKCGSMGDAQNLFHSMNEKNVVSWTTLISGFALNGKFQAALDQFNRMLKFGLKPNHVTFLAVLQAALTPVFWRKDGKFLI</sequence>
<accession>A0ABR0U7G8</accession>
<keyword evidence="1" id="KW-0677">Repeat</keyword>
<dbReference type="EMBL" id="JABTTQ020003341">
    <property type="protein sequence ID" value="KAK6118429.1"/>
    <property type="molecule type" value="Genomic_DNA"/>
</dbReference>
<feature type="repeat" description="PPR" evidence="2">
    <location>
        <begin position="422"/>
        <end position="456"/>
    </location>
</feature>
<evidence type="ECO:0000256" key="2">
    <source>
        <dbReference type="PROSITE-ProRule" id="PRU00708"/>
    </source>
</evidence>
<reference evidence="3 4" key="1">
    <citation type="journal article" date="2021" name="Comput. Struct. Biotechnol. J.">
        <title>De novo genome assembly of the potent medicinal plant Rehmannia glutinosa using nanopore technology.</title>
        <authorList>
            <person name="Ma L."/>
            <person name="Dong C."/>
            <person name="Song C."/>
            <person name="Wang X."/>
            <person name="Zheng X."/>
            <person name="Niu Y."/>
            <person name="Chen S."/>
            <person name="Feng W."/>
        </authorList>
    </citation>
    <scope>NUCLEOTIDE SEQUENCE [LARGE SCALE GENOMIC DNA]</scope>
    <source>
        <strain evidence="3">DH-2019</strain>
    </source>
</reference>
<feature type="repeat" description="PPR" evidence="2">
    <location>
        <begin position="321"/>
        <end position="355"/>
    </location>
</feature>
<dbReference type="Gene3D" id="1.25.40.10">
    <property type="entry name" value="Tetratricopeptide repeat domain"/>
    <property type="match status" value="4"/>
</dbReference>
<dbReference type="NCBIfam" id="TIGR00756">
    <property type="entry name" value="PPR"/>
    <property type="match status" value="5"/>
</dbReference>
<dbReference type="Pfam" id="PF13041">
    <property type="entry name" value="PPR_2"/>
    <property type="match status" value="2"/>
</dbReference>
<name>A0ABR0U7G8_REHGL</name>
<dbReference type="Proteomes" id="UP001318860">
    <property type="component" value="Unassembled WGS sequence"/>
</dbReference>
<dbReference type="PANTHER" id="PTHR24015">
    <property type="entry name" value="OS07G0578800 PROTEIN-RELATED"/>
    <property type="match status" value="1"/>
</dbReference>